<dbReference type="Pfam" id="PF00011">
    <property type="entry name" value="HSP20"/>
    <property type="match status" value="1"/>
</dbReference>
<feature type="domain" description="SHSP" evidence="3">
    <location>
        <begin position="44"/>
        <end position="155"/>
    </location>
</feature>
<accession>A0A7C8GQY9</accession>
<organism evidence="4 5">
    <name type="scientific">Gracilibacillus oryzae</name>
    <dbReference type="NCBI Taxonomy" id="1672701"/>
    <lineage>
        <taxon>Bacteria</taxon>
        <taxon>Bacillati</taxon>
        <taxon>Bacillota</taxon>
        <taxon>Bacilli</taxon>
        <taxon>Bacillales</taxon>
        <taxon>Bacillaceae</taxon>
        <taxon>Gracilibacillus</taxon>
    </lineage>
</organism>
<evidence type="ECO:0000313" key="5">
    <source>
        <dbReference type="Proteomes" id="UP000480246"/>
    </source>
</evidence>
<evidence type="ECO:0000259" key="3">
    <source>
        <dbReference type="PROSITE" id="PS01031"/>
    </source>
</evidence>
<dbReference type="InterPro" id="IPR008978">
    <property type="entry name" value="HSP20-like_chaperone"/>
</dbReference>
<keyword evidence="5" id="KW-1185">Reference proteome</keyword>
<dbReference type="RefSeq" id="WP_153406963.1">
    <property type="nucleotide sequence ID" value="NZ_ML762458.1"/>
</dbReference>
<gene>
    <name evidence="4" type="ORF">F9U64_21645</name>
</gene>
<comment type="caution">
    <text evidence="4">The sequence shown here is derived from an EMBL/GenBank/DDBJ whole genome shotgun (WGS) entry which is preliminary data.</text>
</comment>
<evidence type="ECO:0000256" key="2">
    <source>
        <dbReference type="RuleBase" id="RU003616"/>
    </source>
</evidence>
<dbReference type="Proteomes" id="UP000480246">
    <property type="component" value="Unassembled WGS sequence"/>
</dbReference>
<dbReference type="EMBL" id="WEID01000126">
    <property type="protein sequence ID" value="KAB8125786.1"/>
    <property type="molecule type" value="Genomic_DNA"/>
</dbReference>
<sequence length="155" mass="18458">MSNKGKRTDNIPHWGEDLIKKLDDFLYEKPTRNIMKTIDQFFENAKGPDRIPVDILETETEWIVNIDLPGIRKEQIKLAVHGNQLTVLISSKEETEQYDQTYEYYRKERREQNKERTISLPYPIDREKVKVKFENGLLQIRGPRSQQDKDFMSID</sequence>
<evidence type="ECO:0000256" key="1">
    <source>
        <dbReference type="PROSITE-ProRule" id="PRU00285"/>
    </source>
</evidence>
<dbReference type="OrthoDB" id="1806521at2"/>
<name>A0A7C8GQY9_9BACI</name>
<reference evidence="4 5" key="1">
    <citation type="submission" date="2019-10" db="EMBL/GenBank/DDBJ databases">
        <title>Gracilibacillus sp. nov. isolated from rice seeds.</title>
        <authorList>
            <person name="He S."/>
        </authorList>
    </citation>
    <scope>NUCLEOTIDE SEQUENCE [LARGE SCALE GENOMIC DNA]</scope>
    <source>
        <strain evidence="4 5">TD8</strain>
    </source>
</reference>
<dbReference type="PANTHER" id="PTHR11527">
    <property type="entry name" value="HEAT-SHOCK PROTEIN 20 FAMILY MEMBER"/>
    <property type="match status" value="1"/>
</dbReference>
<evidence type="ECO:0000313" key="4">
    <source>
        <dbReference type="EMBL" id="KAB8125786.1"/>
    </source>
</evidence>
<dbReference type="InterPro" id="IPR031107">
    <property type="entry name" value="Small_HSP"/>
</dbReference>
<dbReference type="InterPro" id="IPR002068">
    <property type="entry name" value="A-crystallin/Hsp20_dom"/>
</dbReference>
<dbReference type="PROSITE" id="PS01031">
    <property type="entry name" value="SHSP"/>
    <property type="match status" value="1"/>
</dbReference>
<comment type="similarity">
    <text evidence="1 2">Belongs to the small heat shock protein (HSP20) family.</text>
</comment>
<protein>
    <submittedName>
        <fullName evidence="4">Hsp20/alpha crystallin family protein</fullName>
    </submittedName>
</protein>
<dbReference type="AlphaFoldDB" id="A0A7C8GQY9"/>
<dbReference type="SUPFAM" id="SSF49764">
    <property type="entry name" value="HSP20-like chaperones"/>
    <property type="match status" value="1"/>
</dbReference>
<dbReference type="Gene3D" id="2.60.40.790">
    <property type="match status" value="1"/>
</dbReference>
<dbReference type="CDD" id="cd06464">
    <property type="entry name" value="ACD_sHsps-like"/>
    <property type="match status" value="1"/>
</dbReference>
<proteinExistence type="inferred from homology"/>